<gene>
    <name evidence="2" type="ORF">ACFSJ0_07980</name>
</gene>
<keyword evidence="3" id="KW-1185">Reference proteome</keyword>
<keyword evidence="1" id="KW-0472">Membrane</keyword>
<keyword evidence="1" id="KW-0812">Transmembrane</keyword>
<evidence type="ECO:0008006" key="4">
    <source>
        <dbReference type="Google" id="ProtNLM"/>
    </source>
</evidence>
<dbReference type="RefSeq" id="WP_219527909.1">
    <property type="nucleotide sequence ID" value="NZ_JAHKRM010000003.1"/>
</dbReference>
<evidence type="ECO:0000313" key="2">
    <source>
        <dbReference type="EMBL" id="MFD1536967.1"/>
    </source>
</evidence>
<organism evidence="2 3">
    <name type="scientific">Nonomuraea guangzhouensis</name>
    <dbReference type="NCBI Taxonomy" id="1291555"/>
    <lineage>
        <taxon>Bacteria</taxon>
        <taxon>Bacillati</taxon>
        <taxon>Actinomycetota</taxon>
        <taxon>Actinomycetes</taxon>
        <taxon>Streptosporangiales</taxon>
        <taxon>Streptosporangiaceae</taxon>
        <taxon>Nonomuraea</taxon>
    </lineage>
</organism>
<evidence type="ECO:0000256" key="1">
    <source>
        <dbReference type="SAM" id="Phobius"/>
    </source>
</evidence>
<keyword evidence="1" id="KW-1133">Transmembrane helix</keyword>
<accession>A0ABW4G2X8</accession>
<name>A0ABW4G2X8_9ACTN</name>
<protein>
    <recommendedName>
        <fullName evidence="4">DUF4760 domain-containing protein</fullName>
    </recommendedName>
</protein>
<sequence length="191" mass="21686">MLVLLDVRDQFLLFPRTAGFLAQERDASDNAVMSTAVIAAIAGVLGIIIGRLWDARSESARWRRDQKVASYQRFAEEFQSVYESIRSVALAGPETDAFRRAVEEARRDRAWDCALTGVWLHGSPAVVAAANSLDKSITKLFYDAQERVFLVEDWSRERLHSQQAFRRFVDAVREELSLPPVEFNLFPHTPT</sequence>
<comment type="caution">
    <text evidence="2">The sequence shown here is derived from an EMBL/GenBank/DDBJ whole genome shotgun (WGS) entry which is preliminary data.</text>
</comment>
<reference evidence="3" key="1">
    <citation type="journal article" date="2019" name="Int. J. Syst. Evol. Microbiol.">
        <title>The Global Catalogue of Microorganisms (GCM) 10K type strain sequencing project: providing services to taxonomists for standard genome sequencing and annotation.</title>
        <authorList>
            <consortium name="The Broad Institute Genomics Platform"/>
            <consortium name="The Broad Institute Genome Sequencing Center for Infectious Disease"/>
            <person name="Wu L."/>
            <person name="Ma J."/>
        </authorList>
    </citation>
    <scope>NUCLEOTIDE SEQUENCE [LARGE SCALE GENOMIC DNA]</scope>
    <source>
        <strain evidence="3">CGMCC 1.15399</strain>
    </source>
</reference>
<proteinExistence type="predicted"/>
<dbReference type="EMBL" id="JBHUCM010000007">
    <property type="protein sequence ID" value="MFD1536967.1"/>
    <property type="molecule type" value="Genomic_DNA"/>
</dbReference>
<feature type="transmembrane region" description="Helical" evidence="1">
    <location>
        <begin position="31"/>
        <end position="53"/>
    </location>
</feature>
<dbReference type="Proteomes" id="UP001597097">
    <property type="component" value="Unassembled WGS sequence"/>
</dbReference>
<evidence type="ECO:0000313" key="3">
    <source>
        <dbReference type="Proteomes" id="UP001597097"/>
    </source>
</evidence>